<evidence type="ECO:0000256" key="1">
    <source>
        <dbReference type="ARBA" id="ARBA00004123"/>
    </source>
</evidence>
<dbReference type="InterPro" id="IPR009057">
    <property type="entry name" value="Homeodomain-like_sf"/>
</dbReference>
<dbReference type="SUPFAM" id="SSF46689">
    <property type="entry name" value="Homeodomain-like"/>
    <property type="match status" value="1"/>
</dbReference>
<dbReference type="Gene3D" id="1.10.287.110">
    <property type="entry name" value="DnaJ domain"/>
    <property type="match status" value="1"/>
</dbReference>
<dbReference type="PANTHER" id="PTHR44653:SF2">
    <property type="entry name" value="DNAJ HOMOLOG SUBFAMILY C MEMBER 1"/>
    <property type="match status" value="1"/>
</dbReference>
<comment type="caution">
    <text evidence="8">The sequence shown here is derived from an EMBL/GenBank/DDBJ whole genome shotgun (WGS) entry which is preliminary data.</text>
</comment>
<dbReference type="CDD" id="cd06257">
    <property type="entry name" value="DnaJ"/>
    <property type="match status" value="1"/>
</dbReference>
<reference evidence="8 9" key="1">
    <citation type="journal article" date="2018" name="Gigascience">
        <title>Genomes of trombidid mites reveal novel predicted allergens and laterally-transferred genes associated with secondary metabolism.</title>
        <authorList>
            <person name="Dong X."/>
            <person name="Chaisiri K."/>
            <person name="Xia D."/>
            <person name="Armstrong S.D."/>
            <person name="Fang Y."/>
            <person name="Donnelly M.J."/>
            <person name="Kadowaki T."/>
            <person name="McGarry J.W."/>
            <person name="Darby A.C."/>
            <person name="Makepeace B.L."/>
        </authorList>
    </citation>
    <scope>NUCLEOTIDE SEQUENCE [LARGE SCALE GENOMIC DNA]</scope>
    <source>
        <strain evidence="8">UoL-UT</strain>
    </source>
</reference>
<protein>
    <submittedName>
        <fullName evidence="8">DnaJ subfamily C member 1-like protein</fullName>
    </submittedName>
</protein>
<keyword evidence="2" id="KW-0812">Transmembrane</keyword>
<dbReference type="Gene3D" id="1.10.10.60">
    <property type="entry name" value="Homeodomain-like"/>
    <property type="match status" value="2"/>
</dbReference>
<evidence type="ECO:0000256" key="6">
    <source>
        <dbReference type="ARBA" id="ARBA00037847"/>
    </source>
</evidence>
<dbReference type="PANTHER" id="PTHR44653">
    <property type="entry name" value="DNAJ HOMOLOG SUBFAMILY C MEMBER 1"/>
    <property type="match status" value="1"/>
</dbReference>
<dbReference type="GO" id="GO:0005634">
    <property type="term" value="C:nucleus"/>
    <property type="evidence" value="ECO:0007669"/>
    <property type="project" value="UniProtKB-SubCell"/>
</dbReference>
<keyword evidence="9" id="KW-1185">Reference proteome</keyword>
<dbReference type="InterPro" id="IPR001623">
    <property type="entry name" value="DnaJ_domain"/>
</dbReference>
<dbReference type="Proteomes" id="UP000288716">
    <property type="component" value="Unassembled WGS sequence"/>
</dbReference>
<feature type="domain" description="J" evidence="7">
    <location>
        <begin position="3"/>
        <end position="67"/>
    </location>
</feature>
<comment type="subcellular location">
    <subcellularLocation>
        <location evidence="6">Endomembrane system</location>
        <topology evidence="6">Single-pass membrane protein</topology>
    </subcellularLocation>
    <subcellularLocation>
        <location evidence="1">Nucleus</location>
    </subcellularLocation>
</comment>
<evidence type="ECO:0000313" key="8">
    <source>
        <dbReference type="EMBL" id="RWS20437.1"/>
    </source>
</evidence>
<dbReference type="PROSITE" id="PS50076">
    <property type="entry name" value="DNAJ_2"/>
    <property type="match status" value="1"/>
</dbReference>
<accession>A0A443RYI5</accession>
<gene>
    <name evidence="8" type="ORF">B4U80_04123</name>
</gene>
<dbReference type="SUPFAM" id="SSF46565">
    <property type="entry name" value="Chaperone J-domain"/>
    <property type="match status" value="1"/>
</dbReference>
<keyword evidence="4" id="KW-1133">Transmembrane helix</keyword>
<organism evidence="8 9">
    <name type="scientific">Leptotrombidium deliense</name>
    <dbReference type="NCBI Taxonomy" id="299467"/>
    <lineage>
        <taxon>Eukaryota</taxon>
        <taxon>Metazoa</taxon>
        <taxon>Ecdysozoa</taxon>
        <taxon>Arthropoda</taxon>
        <taxon>Chelicerata</taxon>
        <taxon>Arachnida</taxon>
        <taxon>Acari</taxon>
        <taxon>Acariformes</taxon>
        <taxon>Trombidiformes</taxon>
        <taxon>Prostigmata</taxon>
        <taxon>Anystina</taxon>
        <taxon>Parasitengona</taxon>
        <taxon>Trombiculoidea</taxon>
        <taxon>Trombiculidae</taxon>
        <taxon>Leptotrombidium</taxon>
    </lineage>
</organism>
<dbReference type="InterPro" id="IPR001005">
    <property type="entry name" value="SANT/Myb"/>
</dbReference>
<keyword evidence="3" id="KW-0732">Signal</keyword>
<evidence type="ECO:0000256" key="2">
    <source>
        <dbReference type="ARBA" id="ARBA00022692"/>
    </source>
</evidence>
<dbReference type="AlphaFoldDB" id="A0A443RYI5"/>
<dbReference type="VEuPathDB" id="VectorBase:LDEU011603"/>
<evidence type="ECO:0000256" key="5">
    <source>
        <dbReference type="ARBA" id="ARBA00023136"/>
    </source>
</evidence>
<evidence type="ECO:0000256" key="3">
    <source>
        <dbReference type="ARBA" id="ARBA00022729"/>
    </source>
</evidence>
<name>A0A443RYI5_9ACAR</name>
<feature type="non-terminal residue" evidence="8">
    <location>
        <position position="1"/>
    </location>
</feature>
<evidence type="ECO:0000259" key="7">
    <source>
        <dbReference type="PROSITE" id="PS50076"/>
    </source>
</evidence>
<dbReference type="EMBL" id="NCKV01017575">
    <property type="protein sequence ID" value="RWS20437.1"/>
    <property type="molecule type" value="Genomic_DNA"/>
</dbReference>
<proteinExistence type="predicted"/>
<dbReference type="GO" id="GO:0012505">
    <property type="term" value="C:endomembrane system"/>
    <property type="evidence" value="ECO:0007669"/>
    <property type="project" value="UniProtKB-SubCell"/>
</dbReference>
<dbReference type="InterPro" id="IPR052606">
    <property type="entry name" value="DnaJ_domain_protein"/>
</dbReference>
<keyword evidence="5" id="KW-0472">Membrane</keyword>
<dbReference type="OrthoDB" id="1420887at2759"/>
<dbReference type="PRINTS" id="PR00625">
    <property type="entry name" value="JDOMAIN"/>
</dbReference>
<dbReference type="STRING" id="299467.A0A443RYI5"/>
<dbReference type="SMART" id="SM00271">
    <property type="entry name" value="DnaJ"/>
    <property type="match status" value="1"/>
</dbReference>
<dbReference type="Pfam" id="PF23082">
    <property type="entry name" value="Myb_DNA-binding_2"/>
    <property type="match status" value="1"/>
</dbReference>
<evidence type="ECO:0000313" key="9">
    <source>
        <dbReference type="Proteomes" id="UP000288716"/>
    </source>
</evidence>
<sequence length="374" mass="43908">NVNFYELLEVNQTATTAEIKRSFRVLSLKYHPDKYKEADAEVKFRNLVAVADVLENEKKRKKYDKILDKGFPDWRSGVYYYRRFLKLGLLEKLVIISIILTFGHYLCILATFWEKNYEVSEQLRRRSRRQRTLSNQQIEAIKSEMLQSLGVTYPLILYDNLIVIISRFIYTTLNCLVPEFLSRCYGKLKEYSRESNEEESVREEIVRTKPKPVQPPNFEDLYARIESRVLNNEVNEINNTQAVSRNERSLNSEWTETDIHQLINLARRFPCGINRRWERIASVMARDLDDVVKNARDIKSGSIKCSTDNNDFASLNNEYEDDIPENRAESPNDNIWSQEQQKVLEIALKKFPKRSDQRWENIALMVPGGLCITG</sequence>
<evidence type="ECO:0000256" key="4">
    <source>
        <dbReference type="ARBA" id="ARBA00022989"/>
    </source>
</evidence>
<dbReference type="InterPro" id="IPR036869">
    <property type="entry name" value="J_dom_sf"/>
</dbReference>
<dbReference type="Pfam" id="PF00226">
    <property type="entry name" value="DnaJ"/>
    <property type="match status" value="1"/>
</dbReference>